<name>A0ABY2IG08_9MICO</name>
<comment type="caution">
    <text evidence="1">The sequence shown here is derived from an EMBL/GenBank/DDBJ whole genome shotgun (WGS) entry which is preliminary data.</text>
</comment>
<dbReference type="RefSeq" id="WP_134534441.1">
    <property type="nucleotide sequence ID" value="NZ_SOFG01000011.1"/>
</dbReference>
<evidence type="ECO:0000313" key="1">
    <source>
        <dbReference type="EMBL" id="TFB87285.1"/>
    </source>
</evidence>
<dbReference type="Proteomes" id="UP000297608">
    <property type="component" value="Unassembled WGS sequence"/>
</dbReference>
<sequence>MSVALLEGLRTSMSRAAEVMRADPRFGSGEAVLQSDVVSDALSGGTAQYSARGQILADVASDVASFPATAAHELQAADARLASGTMF</sequence>
<accession>A0ABY2IG08</accession>
<reference evidence="1 2" key="1">
    <citation type="submission" date="2019-03" db="EMBL/GenBank/DDBJ databases">
        <title>Genomics of glacier-inhabiting Cryobacterium strains.</title>
        <authorList>
            <person name="Liu Q."/>
            <person name="Xin Y.-H."/>
        </authorList>
    </citation>
    <scope>NUCLEOTIDE SEQUENCE [LARGE SCALE GENOMIC DNA]</scope>
    <source>
        <strain evidence="1 2">MDB2-B</strain>
    </source>
</reference>
<organism evidence="1 2">
    <name type="scientific">Cryobacterium algoricola</name>
    <dbReference type="NCBI Taxonomy" id="1259183"/>
    <lineage>
        <taxon>Bacteria</taxon>
        <taxon>Bacillati</taxon>
        <taxon>Actinomycetota</taxon>
        <taxon>Actinomycetes</taxon>
        <taxon>Micrococcales</taxon>
        <taxon>Microbacteriaceae</taxon>
        <taxon>Cryobacterium</taxon>
    </lineage>
</organism>
<protein>
    <submittedName>
        <fullName evidence="1">Uncharacterized protein</fullName>
    </submittedName>
</protein>
<keyword evidence="2" id="KW-1185">Reference proteome</keyword>
<evidence type="ECO:0000313" key="2">
    <source>
        <dbReference type="Proteomes" id="UP000297608"/>
    </source>
</evidence>
<gene>
    <name evidence="1" type="ORF">E3O44_09185</name>
</gene>
<proteinExistence type="predicted"/>
<dbReference type="EMBL" id="SOFG01000011">
    <property type="protein sequence ID" value="TFB87285.1"/>
    <property type="molecule type" value="Genomic_DNA"/>
</dbReference>